<accession>A0A7R8ZJ96</accession>
<keyword evidence="4 10" id="KW-0812">Transmembrane</keyword>
<evidence type="ECO:0000256" key="4">
    <source>
        <dbReference type="ARBA" id="ARBA00022692"/>
    </source>
</evidence>
<dbReference type="Pfam" id="PF11819">
    <property type="entry name" value="CUPID"/>
    <property type="match status" value="1"/>
</dbReference>
<evidence type="ECO:0000256" key="9">
    <source>
        <dbReference type="SAM" id="MobiDB-lite"/>
    </source>
</evidence>
<evidence type="ECO:0000256" key="7">
    <source>
        <dbReference type="ARBA" id="ARBA00023136"/>
    </source>
</evidence>
<feature type="compositionally biased region" description="Basic and acidic residues" evidence="9">
    <location>
        <begin position="620"/>
        <end position="631"/>
    </location>
</feature>
<dbReference type="SUPFAM" id="SSF50729">
    <property type="entry name" value="PH domain-like"/>
    <property type="match status" value="1"/>
</dbReference>
<feature type="compositionally biased region" description="Polar residues" evidence="9">
    <location>
        <begin position="365"/>
        <end position="374"/>
    </location>
</feature>
<dbReference type="Gene3D" id="2.30.29.30">
    <property type="entry name" value="Pleckstrin-homology domain (PH domain)/Phosphotyrosine-binding domain (PTB)"/>
    <property type="match status" value="1"/>
</dbReference>
<evidence type="ECO:0000313" key="11">
    <source>
        <dbReference type="EMBL" id="CAD7223492.1"/>
    </source>
</evidence>
<feature type="transmembrane region" description="Helical" evidence="10">
    <location>
        <begin position="1385"/>
        <end position="1403"/>
    </location>
</feature>
<reference evidence="11" key="1">
    <citation type="submission" date="2020-11" db="EMBL/GenBank/DDBJ databases">
        <authorList>
            <person name="Tran Van P."/>
        </authorList>
    </citation>
    <scope>NUCLEOTIDE SEQUENCE</scope>
</reference>
<dbReference type="InterPro" id="IPR000299">
    <property type="entry name" value="FERM_domain"/>
</dbReference>
<feature type="region of interest" description="Disordered" evidence="9">
    <location>
        <begin position="191"/>
        <end position="218"/>
    </location>
</feature>
<dbReference type="PANTHER" id="PTHR46079">
    <property type="entry name" value="FERM DOMAIN-CONTAINING PROTEIN 4"/>
    <property type="match status" value="1"/>
</dbReference>
<feature type="compositionally biased region" description="Basic and acidic residues" evidence="9">
    <location>
        <begin position="503"/>
        <end position="517"/>
    </location>
</feature>
<name>A0A7R8ZJ96_9CRUS</name>
<dbReference type="PANTHER" id="PTHR46079:SF2">
    <property type="entry name" value="FERM DOMAIN-CONTAINING PROTEIN"/>
    <property type="match status" value="1"/>
</dbReference>
<dbReference type="InterPro" id="IPR011993">
    <property type="entry name" value="PH-like_dom_sf"/>
</dbReference>
<evidence type="ECO:0000256" key="1">
    <source>
        <dbReference type="ARBA" id="ARBA00004370"/>
    </source>
</evidence>
<keyword evidence="7 10" id="KW-0472">Membrane</keyword>
<feature type="region of interest" description="Disordered" evidence="9">
    <location>
        <begin position="1320"/>
        <end position="1348"/>
    </location>
</feature>
<proteinExistence type="predicted"/>
<organism evidence="11">
    <name type="scientific">Cyprideis torosa</name>
    <dbReference type="NCBI Taxonomy" id="163714"/>
    <lineage>
        <taxon>Eukaryota</taxon>
        <taxon>Metazoa</taxon>
        <taxon>Ecdysozoa</taxon>
        <taxon>Arthropoda</taxon>
        <taxon>Crustacea</taxon>
        <taxon>Oligostraca</taxon>
        <taxon>Ostracoda</taxon>
        <taxon>Podocopa</taxon>
        <taxon>Podocopida</taxon>
        <taxon>Cytherocopina</taxon>
        <taxon>Cytheroidea</taxon>
        <taxon>Cytherideidae</taxon>
        <taxon>Cyprideis</taxon>
    </lineage>
</organism>
<feature type="compositionally biased region" description="Pro residues" evidence="9">
    <location>
        <begin position="694"/>
        <end position="731"/>
    </location>
</feature>
<evidence type="ECO:0000256" key="3">
    <source>
        <dbReference type="ARBA" id="ARBA00022490"/>
    </source>
</evidence>
<feature type="coiled-coil region" evidence="8">
    <location>
        <begin position="289"/>
        <end position="316"/>
    </location>
</feature>
<evidence type="ECO:0000256" key="8">
    <source>
        <dbReference type="SAM" id="Coils"/>
    </source>
</evidence>
<dbReference type="Pfam" id="PF09380">
    <property type="entry name" value="FERM_C"/>
    <property type="match status" value="1"/>
</dbReference>
<dbReference type="GO" id="GO:0090162">
    <property type="term" value="P:establishment of epithelial cell polarity"/>
    <property type="evidence" value="ECO:0007669"/>
    <property type="project" value="InterPro"/>
</dbReference>
<dbReference type="SMART" id="SM01196">
    <property type="entry name" value="FERM_C"/>
    <property type="match status" value="1"/>
</dbReference>
<sequence>MDCWVLFLAARRFMSLVERLRTYGVHYYRVKDRGGTSLWLGISGRGIAEYSSSDRARAAKIYFWKQLENLYFRDRKFSIEVHRPQQRALSSGNVSSAGRRLDESDQAAALSLDESLSFAGHPSAISLAPGGLSVLVFFARSQALTKTIWSMAIAQHQFYLDHKHDKLAHPASSHRALSDLASDISRSRSHLSLSSSSSQQSLSRSSLQTSGESEESLQAAKQEMYGALKARKEALEKKLADKIKALRELCNEEMQITGEVPEDYPLEEGEAPPQARKRVGTAFSIPETLLNKLKSTDSAEENIAQLELEYEIQQRITNAAQRLMNDASGKKSLKRQRRQSYEMCLKRLQLIEEKLKEARRPKPRTPQSSRSMTNIKDLISGFDTIEKLAHSPRVYRANGRCRSQDDLALSDSPTTPTNDEDEAGPEGGGNFRGRSLTPPASPGFIESSPGRNGYIPSSVYIKESKRRASQRRQNAQHSSVVRSISNGSLPQERVASGASLQSIEERQTDPAPRDQRIRAKTLRPNSQATPTHPRHQDRTDHGPESSRPGPTMDARGLYSIPRRRTSLSHQSLEQLNEILPDPPSSGGEAWSPHSSRPINADPRNNPAPPALLPHPLVSESDFKYGSLDRRRPSPRIRPPLTTLVQSRVEMGPDDSPPLRPKRTVVPPGLNATADPLPSLPFLTAHASPTRLHPQQPPPLPSRQPPTPPKNRPPSPKPPRPPPPEPELPIPPRTDRHPVSPPRPLKAPPSKATLDRSHPSSLSIATATQQRVKKGWTETSLDTGHHRSLSVATNEGDFQTLPPHPPVSPGPWHSETSKPFEMTDFYKYSTKYKRSVASNADGRPGSVMGEQFAANADSRRPVGPLSPDSSFTYDIESQSEAFKREMLSELYGNPDGLSRICADTSHDSQDRNATLQRPADGTATGTGPAVVPPGSGRTAAGPGLLLDLPIFGSSNGRPIRSSHCESTVTTTDYSSLSCSRRGSHNGDVGGESIWRGDDFGSPEEIFCVEEDDGMSATEEELWKKMGSSSVYWVRRKRRKCSFNGSRQDASVWEIHKAPPTFQLQLPSPSLDEAPSLPLANSSALQEVSSPFEVAPKVTSSPPKASKSKRVEFALHLLTRREPTGGRKHQSSSAHRRTLVPKPLNRRAEMVPAVVLSPSTTQTASLRDLQAVQSAPRNEGRRFKVRDPPRPLEEIQDFQNEGRRFKVRDPPRPLEEIQDFQNEGRRFKVRDPPRLLEEIQAPRNEERRFKVRDPPRLLEEIQAVQSAPRNEERRFKVRDPSRPLEEIQAVQSALQNEERRFKVRDPPRPLEEIQAPRNEGMRFKVRDPPRPLEEARRHKHRSNTQEETFRRGAAGRNLVNPVRHRSFRNQEQEKFHHKQGTRFSSEFAFLMLPVALLVLAAGLLLDVRQNLWQWRSSNIGKRLQKQCVHLNISRSSCSQLESQFQTLLSDPEETAQEPKILYLAVENAKTSAVVHRLSEELAVSIYNATGSKSPVERIILGKPQLVKSERQGRWEVHLAITMTLTEENGGILILENLEQMPAEVADLFAKLLVSHRHRKPSSHPRFLLLTHDLGLTANENCRMEDHPESAFESLRSAWVEEQLWDEEEAQDICFQLRKWAKPILIKLF</sequence>
<dbReference type="OrthoDB" id="10063592at2759"/>
<feature type="region of interest" description="Disordered" evidence="9">
    <location>
        <begin position="577"/>
        <end position="815"/>
    </location>
</feature>
<feature type="compositionally biased region" description="Basic and acidic residues" evidence="9">
    <location>
        <begin position="534"/>
        <end position="544"/>
    </location>
</feature>
<dbReference type="PROSITE" id="PS50057">
    <property type="entry name" value="FERM_3"/>
    <property type="match status" value="1"/>
</dbReference>
<dbReference type="InterPro" id="IPR018980">
    <property type="entry name" value="FERM_PH-like_C"/>
</dbReference>
<dbReference type="InterPro" id="IPR047176">
    <property type="entry name" value="FRMD4A/B"/>
</dbReference>
<evidence type="ECO:0000256" key="2">
    <source>
        <dbReference type="ARBA" id="ARBA00004496"/>
    </source>
</evidence>
<dbReference type="InterPro" id="IPR021774">
    <property type="entry name" value="CUPID"/>
</dbReference>
<keyword evidence="3" id="KW-0963">Cytoplasm</keyword>
<feature type="compositionally biased region" description="Polar residues" evidence="9">
    <location>
        <begin position="471"/>
        <end position="489"/>
    </location>
</feature>
<feature type="region of interest" description="Disordered" evidence="9">
    <location>
        <begin position="355"/>
        <end position="375"/>
    </location>
</feature>
<evidence type="ECO:0000256" key="10">
    <source>
        <dbReference type="SAM" id="Phobius"/>
    </source>
</evidence>
<dbReference type="EMBL" id="OB660210">
    <property type="protein sequence ID" value="CAD7223492.1"/>
    <property type="molecule type" value="Genomic_DNA"/>
</dbReference>
<dbReference type="GO" id="GO:0005737">
    <property type="term" value="C:cytoplasm"/>
    <property type="evidence" value="ECO:0007669"/>
    <property type="project" value="UniProtKB-SubCell"/>
</dbReference>
<evidence type="ECO:0000256" key="6">
    <source>
        <dbReference type="ARBA" id="ARBA00023054"/>
    </source>
</evidence>
<dbReference type="InterPro" id="IPR038599">
    <property type="entry name" value="LAP1C-like_C_sf"/>
</dbReference>
<keyword evidence="6 8" id="KW-0175">Coiled coil</keyword>
<feature type="region of interest" description="Disordered" evidence="9">
    <location>
        <begin position="396"/>
        <end position="556"/>
    </location>
</feature>
<feature type="region of interest" description="Disordered" evidence="9">
    <location>
        <begin position="901"/>
        <end position="937"/>
    </location>
</feature>
<keyword evidence="5 10" id="KW-1133">Transmembrane helix</keyword>
<gene>
    <name evidence="11" type="ORF">CTOB1V02_LOCUS1476</name>
</gene>
<comment type="subcellular location">
    <subcellularLocation>
        <location evidence="2">Cytoplasm</location>
    </subcellularLocation>
    <subcellularLocation>
        <location evidence="1">Membrane</location>
    </subcellularLocation>
</comment>
<dbReference type="Gene3D" id="3.40.50.12190">
    <property type="match status" value="1"/>
</dbReference>
<protein>
    <submittedName>
        <fullName evidence="11">Uncharacterized protein</fullName>
    </submittedName>
</protein>
<feature type="compositionally biased region" description="Low complexity" evidence="9">
    <location>
        <begin position="191"/>
        <end position="210"/>
    </location>
</feature>
<feature type="compositionally biased region" description="Basic and acidic residues" evidence="9">
    <location>
        <begin position="1320"/>
        <end position="1334"/>
    </location>
</feature>
<feature type="compositionally biased region" description="Polar residues" evidence="9">
    <location>
        <begin position="758"/>
        <end position="769"/>
    </location>
</feature>
<dbReference type="GO" id="GO:0016020">
    <property type="term" value="C:membrane"/>
    <property type="evidence" value="ECO:0007669"/>
    <property type="project" value="UniProtKB-SubCell"/>
</dbReference>
<feature type="coiled-coil region" evidence="8">
    <location>
        <begin position="225"/>
        <end position="252"/>
    </location>
</feature>
<evidence type="ECO:0000256" key="5">
    <source>
        <dbReference type="ARBA" id="ARBA00022989"/>
    </source>
</evidence>